<evidence type="ECO:0000256" key="1">
    <source>
        <dbReference type="ARBA" id="ARBA00040513"/>
    </source>
</evidence>
<dbReference type="GO" id="GO:0005654">
    <property type="term" value="C:nucleoplasm"/>
    <property type="evidence" value="ECO:0007669"/>
    <property type="project" value="UniProtKB-ARBA"/>
</dbReference>
<proteinExistence type="predicted"/>
<dbReference type="SMART" id="SM00879">
    <property type="entry name" value="Brix"/>
    <property type="match status" value="1"/>
</dbReference>
<keyword evidence="4" id="KW-1185">Reference proteome</keyword>
<dbReference type="InterPro" id="IPR007109">
    <property type="entry name" value="Brix"/>
</dbReference>
<dbReference type="Proteomes" id="UP000761534">
    <property type="component" value="Unassembled WGS sequence"/>
</dbReference>
<gene>
    <name evidence="3" type="ORF">TRICI_002273</name>
</gene>
<sequence length="283" mass="32351">MLRRQARERREYLYKKSLQLQESNLAQKRQRLKAALAEGKPLPKDIADDEELQENFKYDESLNEDIDDEYSALSGIQDPKVVVTTSRDPSSKLAQFAKEIRLLFPTSIRLNRGNSILPTLVSSCQSAGSTDLILLNEHRGVPKSMTISHFPHGPTASFSLHNVVLRHDIPNVGNQSEAYPHLIFDNFTSPLGKRVVQILKHLFPPGVKKDSSRVVTFRNSGDFITVRQHVYVRTREGIELAEVGPRFEMRLYELKLGTVENKDADTEWKYRGFVRTANKKDYL</sequence>
<dbReference type="PANTHER" id="PTHR22734">
    <property type="entry name" value="U3 SMALL NUCLEOLAR RIBONUCLEOPROTEIN PROTEIN IMP4"/>
    <property type="match status" value="1"/>
</dbReference>
<dbReference type="EMBL" id="SWFS01000156">
    <property type="protein sequence ID" value="KAA8915585.1"/>
    <property type="molecule type" value="Genomic_DNA"/>
</dbReference>
<evidence type="ECO:0000313" key="3">
    <source>
        <dbReference type="EMBL" id="KAA8915585.1"/>
    </source>
</evidence>
<dbReference type="FunFam" id="3.40.50.10480:FF:000001">
    <property type="entry name" value="IMP4, U3 small nucleolar ribonucleoprotein"/>
    <property type="match status" value="1"/>
</dbReference>
<dbReference type="GO" id="GO:0006364">
    <property type="term" value="P:rRNA processing"/>
    <property type="evidence" value="ECO:0007669"/>
    <property type="project" value="InterPro"/>
</dbReference>
<dbReference type="AlphaFoldDB" id="A0A642V7B4"/>
<dbReference type="InterPro" id="IPR044281">
    <property type="entry name" value="IMP4/RPF1"/>
</dbReference>
<dbReference type="PROSITE" id="PS50833">
    <property type="entry name" value="BRIX"/>
    <property type="match status" value="1"/>
</dbReference>
<dbReference type="Pfam" id="PF04427">
    <property type="entry name" value="Brix"/>
    <property type="match status" value="1"/>
</dbReference>
<dbReference type="VEuPathDB" id="FungiDB:TRICI_002273"/>
<dbReference type="PANTHER" id="PTHR22734:SF2">
    <property type="entry name" value="U3 SMALL NUCLEOLAR RIBONUCLEOPROTEIN PROTEIN IMP4"/>
    <property type="match status" value="1"/>
</dbReference>
<organism evidence="3 4">
    <name type="scientific">Trichomonascus ciferrii</name>
    <dbReference type="NCBI Taxonomy" id="44093"/>
    <lineage>
        <taxon>Eukaryota</taxon>
        <taxon>Fungi</taxon>
        <taxon>Dikarya</taxon>
        <taxon>Ascomycota</taxon>
        <taxon>Saccharomycotina</taxon>
        <taxon>Dipodascomycetes</taxon>
        <taxon>Dipodascales</taxon>
        <taxon>Trichomonascaceae</taxon>
        <taxon>Trichomonascus</taxon>
        <taxon>Trichomonascus ciferrii complex</taxon>
    </lineage>
</organism>
<dbReference type="GO" id="GO:0034457">
    <property type="term" value="C:Mpp10 complex"/>
    <property type="evidence" value="ECO:0007669"/>
    <property type="project" value="UniProtKB-ARBA"/>
</dbReference>
<reference evidence="3" key="1">
    <citation type="journal article" date="2019" name="G3 (Bethesda)">
        <title>Genome Assemblies of Two Rare Opportunistic Yeast Pathogens: Diutina rugosa (syn. Candida rugosa) and Trichomonascus ciferrii (syn. Candida ciferrii).</title>
        <authorList>
            <person name="Mixao V."/>
            <person name="Saus E."/>
            <person name="Hansen A.P."/>
            <person name="Lass-Florl C."/>
            <person name="Gabaldon T."/>
        </authorList>
    </citation>
    <scope>NUCLEOTIDE SEQUENCE</scope>
    <source>
        <strain evidence="3">CBS 4856</strain>
    </source>
</reference>
<protein>
    <recommendedName>
        <fullName evidence="1">U3 small nucleolar ribonucleoprotein protein IMP4</fullName>
    </recommendedName>
</protein>
<dbReference type="Gene3D" id="3.40.50.10480">
    <property type="entry name" value="Probable brix-domain ribosomal biogenesis protein"/>
    <property type="match status" value="1"/>
</dbReference>
<accession>A0A642V7B4</accession>
<evidence type="ECO:0000259" key="2">
    <source>
        <dbReference type="PROSITE" id="PS50833"/>
    </source>
</evidence>
<dbReference type="SUPFAM" id="SSF52954">
    <property type="entry name" value="Class II aaRS ABD-related"/>
    <property type="match status" value="1"/>
</dbReference>
<dbReference type="GO" id="GO:0030515">
    <property type="term" value="F:snoRNA binding"/>
    <property type="evidence" value="ECO:0007669"/>
    <property type="project" value="TreeGrafter"/>
</dbReference>
<feature type="domain" description="Brix" evidence="2">
    <location>
        <begin position="79"/>
        <end position="260"/>
    </location>
</feature>
<dbReference type="GO" id="GO:0032040">
    <property type="term" value="C:small-subunit processome"/>
    <property type="evidence" value="ECO:0007669"/>
    <property type="project" value="TreeGrafter"/>
</dbReference>
<dbReference type="OrthoDB" id="10253204at2759"/>
<name>A0A642V7B4_9ASCO</name>
<comment type="caution">
    <text evidence="3">The sequence shown here is derived from an EMBL/GenBank/DDBJ whole genome shotgun (WGS) entry which is preliminary data.</text>
</comment>
<dbReference type="GO" id="GO:0042274">
    <property type="term" value="P:ribosomal small subunit biogenesis"/>
    <property type="evidence" value="ECO:0007669"/>
    <property type="project" value="UniProtKB-ARBA"/>
</dbReference>
<evidence type="ECO:0000313" key="4">
    <source>
        <dbReference type="Proteomes" id="UP000761534"/>
    </source>
</evidence>
<dbReference type="GO" id="GO:0042134">
    <property type="term" value="F:rRNA primary transcript binding"/>
    <property type="evidence" value="ECO:0007669"/>
    <property type="project" value="InterPro"/>
</dbReference>